<evidence type="ECO:0000313" key="1">
    <source>
        <dbReference type="EMBL" id="ERL08043.1"/>
    </source>
</evidence>
<accession>U2TPJ3</accession>
<dbReference type="Proteomes" id="UP000016638">
    <property type="component" value="Unassembled WGS sequence"/>
</dbReference>
<comment type="caution">
    <text evidence="1">The sequence shown here is derived from an EMBL/GenBank/DDBJ whole genome shotgun (WGS) entry which is preliminary data.</text>
</comment>
<name>U2TPJ3_9ACTN</name>
<organism evidence="1 2">
    <name type="scientific">Olsenella profusa F0195</name>
    <dbReference type="NCBI Taxonomy" id="1125712"/>
    <lineage>
        <taxon>Bacteria</taxon>
        <taxon>Bacillati</taxon>
        <taxon>Actinomycetota</taxon>
        <taxon>Coriobacteriia</taxon>
        <taxon>Coriobacteriales</taxon>
        <taxon>Atopobiaceae</taxon>
        <taxon>Olsenella</taxon>
    </lineage>
</organism>
<dbReference type="EMBL" id="AWEZ01000047">
    <property type="protein sequence ID" value="ERL08043.1"/>
    <property type="molecule type" value="Genomic_DNA"/>
</dbReference>
<proteinExistence type="predicted"/>
<gene>
    <name evidence="1" type="ORF">HMPREF1316_2373</name>
</gene>
<sequence length="65" mass="7591">MVSDAQKRANAKYRKKRMKQVTVRFSPNEMDVYDFLRGHENVSGYLKRLVREDMGRHSTISPSSS</sequence>
<dbReference type="AlphaFoldDB" id="U2TPJ3"/>
<dbReference type="PATRIC" id="fig|1125712.3.peg.1432"/>
<dbReference type="RefSeq" id="WP_021726318.1">
    <property type="nucleotide sequence ID" value="NZ_AWEZ01000047.1"/>
</dbReference>
<dbReference type="OrthoDB" id="3183843at2"/>
<reference evidence="1 2" key="1">
    <citation type="submission" date="2013-08" db="EMBL/GenBank/DDBJ databases">
        <authorList>
            <person name="Durkin A.S."/>
            <person name="Haft D.R."/>
            <person name="McCorrison J."/>
            <person name="Torralba M."/>
            <person name="Gillis M."/>
            <person name="Haft D.H."/>
            <person name="Methe B."/>
            <person name="Sutton G."/>
            <person name="Nelson K.E."/>
        </authorList>
    </citation>
    <scope>NUCLEOTIDE SEQUENCE [LARGE SCALE GENOMIC DNA]</scope>
    <source>
        <strain evidence="1 2">F0195</strain>
    </source>
</reference>
<dbReference type="STRING" id="1125712.HMPREF1316_2373"/>
<evidence type="ECO:0000313" key="2">
    <source>
        <dbReference type="Proteomes" id="UP000016638"/>
    </source>
</evidence>
<protein>
    <submittedName>
        <fullName evidence="1">Uncharacterized protein</fullName>
    </submittedName>
</protein>
<keyword evidence="2" id="KW-1185">Reference proteome</keyword>